<organism evidence="1">
    <name type="scientific">Arthrobacter saudimassiliensis</name>
    <dbReference type="NCBI Taxonomy" id="1461584"/>
    <lineage>
        <taxon>Bacteria</taxon>
        <taxon>Bacillati</taxon>
        <taxon>Actinomycetota</taxon>
        <taxon>Actinomycetes</taxon>
        <taxon>Micrococcales</taxon>
        <taxon>Micrococcaceae</taxon>
        <taxon>Arthrobacter</taxon>
    </lineage>
</organism>
<dbReference type="EMBL" id="LN483072">
    <property type="protein sequence ID" value="CEA09606.1"/>
    <property type="molecule type" value="Genomic_DNA"/>
</dbReference>
<dbReference type="PATRIC" id="fig|1461584.3.peg.2954"/>
<dbReference type="PROSITE" id="PS51257">
    <property type="entry name" value="PROKAR_LIPOPROTEIN"/>
    <property type="match status" value="1"/>
</dbReference>
<accession>A0A078MXP9</accession>
<dbReference type="Pfam" id="PF16868">
    <property type="entry name" value="NMT1_3"/>
    <property type="match status" value="1"/>
</dbReference>
<dbReference type="InterPro" id="IPR011852">
    <property type="entry name" value="TRAP_TAXI"/>
</dbReference>
<evidence type="ECO:0000313" key="1">
    <source>
        <dbReference type="EMBL" id="CEA09606.1"/>
    </source>
</evidence>
<protein>
    <submittedName>
        <fullName evidence="1">NMT1/THI5 like protein</fullName>
    </submittedName>
</protein>
<dbReference type="SUPFAM" id="SSF53850">
    <property type="entry name" value="Periplasmic binding protein-like II"/>
    <property type="match status" value="1"/>
</dbReference>
<dbReference type="Gene3D" id="3.40.190.10">
    <property type="entry name" value="Periplasmic binding protein-like II"/>
    <property type="match status" value="2"/>
</dbReference>
<proteinExistence type="predicted"/>
<dbReference type="NCBIfam" id="TIGR02122">
    <property type="entry name" value="TRAP_TAXI"/>
    <property type="match status" value="1"/>
</dbReference>
<name>A0A078MXP9_9MICC</name>
<dbReference type="AlphaFoldDB" id="A0A078MXP9"/>
<sequence length="340" mass="34828">MKNDYQGDTMSSTERSWIRLGAAALLAPALLLSACGSPDTSGGDAGAGGDGGTLSIATGGTGGVYYPLGGGFATAIRENIEGYDATVQETNASVDNVLLITNGSAQIAFSVGDVVSDAVEGIGEFEGKPQEICSLGNIYNNFLQAVTVDGTGITSAEELAGKVVSVGAPGSATEVGALRILEAAGVDPESVERRQLGVAETVAALRDGTIDVGFWSGGLPTGALIDLASDGDMVLLPIGQYAESMADKYGDYYLNEEIPAGTYEGQTEAVEAIASPNLLIASPNMDEQLQEDISRALFDNVEQLTQVHPAAKEMDPATAGDVSYVDTCPGSQTYFDSAGS</sequence>
<gene>
    <name evidence="1" type="ORF">BN1051_02978</name>
</gene>
<dbReference type="PANTHER" id="PTHR42941">
    <property type="entry name" value="SLL1037 PROTEIN"/>
    <property type="match status" value="1"/>
</dbReference>
<dbReference type="PANTHER" id="PTHR42941:SF1">
    <property type="entry name" value="SLL1037 PROTEIN"/>
    <property type="match status" value="1"/>
</dbReference>
<reference evidence="1" key="1">
    <citation type="submission" date="2014-07" db="EMBL/GenBank/DDBJ databases">
        <authorList>
            <person name="Urmite Genomes Urmite Genomes"/>
        </authorList>
    </citation>
    <scope>NUCLEOTIDE SEQUENCE</scope>
    <source>
        <strain evidence="1">11W110_air</strain>
    </source>
</reference>
<dbReference type="CDD" id="cd13569">
    <property type="entry name" value="PBP2_TAXI_TRAP_like_1"/>
    <property type="match status" value="1"/>
</dbReference>